<dbReference type="PaxDb" id="593117-TGAM_1694"/>
<evidence type="ECO:0000259" key="1">
    <source>
        <dbReference type="Pfam" id="PF03009"/>
    </source>
</evidence>
<accession>C5A7I4</accession>
<dbReference type="InterPro" id="IPR017946">
    <property type="entry name" value="PLC-like_Pdiesterase_TIM-brl"/>
</dbReference>
<evidence type="ECO:0000313" key="3">
    <source>
        <dbReference type="Proteomes" id="UP000001488"/>
    </source>
</evidence>
<dbReference type="Proteomes" id="UP000001488">
    <property type="component" value="Chromosome"/>
</dbReference>
<dbReference type="GO" id="GO:0008081">
    <property type="term" value="F:phosphoric diester hydrolase activity"/>
    <property type="evidence" value="ECO:0007669"/>
    <property type="project" value="InterPro"/>
</dbReference>
<feature type="domain" description="GP-PDE" evidence="1">
    <location>
        <begin position="14"/>
        <end position="120"/>
    </location>
</feature>
<dbReference type="STRING" id="593117.TGAM_1694"/>
<dbReference type="eggNOG" id="arCOG00701">
    <property type="taxonomic scope" value="Archaea"/>
</dbReference>
<dbReference type="PANTHER" id="PTHR46211">
    <property type="entry name" value="GLYCEROPHOSPHORYL DIESTER PHOSPHODIESTERASE"/>
    <property type="match status" value="1"/>
</dbReference>
<protein>
    <submittedName>
        <fullName evidence="2">Glycerophosphoryl diester phosphodiesterase related protein</fullName>
    </submittedName>
</protein>
<evidence type="ECO:0000313" key="2">
    <source>
        <dbReference type="EMBL" id="ACS34196.1"/>
    </source>
</evidence>
<dbReference type="EMBL" id="CP001398">
    <property type="protein sequence ID" value="ACS34196.1"/>
    <property type="molecule type" value="Genomic_DNA"/>
</dbReference>
<dbReference type="PATRIC" id="fig|593117.10.peg.1701"/>
<name>C5A7I4_THEGJ</name>
<sequence length="248" mass="28123">MTQGDIGDIFILGHRGTKGPLENTIPAFRRALNHCHGIEFDVRITMDGKLVPLHEGVFTVDGRQYRVELLTYGELVKLHPLGKLIPTLDRVLKLRPGVVNADLKDINALEPLLSSLERRKILGRTVISTDVPDWINMVKKECPDCKVGLSVTSARNLFQSLGFESYSIHVPLDLIGYIGFRGFLTLLTLYRRKKKKVWLWNYRMNELSLVPKFMLLVDAVISDDPARLKKFIAPRRTEVEATLYVGEG</sequence>
<dbReference type="PANTHER" id="PTHR46211:SF14">
    <property type="entry name" value="GLYCEROPHOSPHODIESTER PHOSPHODIESTERASE"/>
    <property type="match status" value="1"/>
</dbReference>
<gene>
    <name evidence="2" type="ordered locus">TGAM_1694</name>
</gene>
<dbReference type="OrthoDB" id="19020at2157"/>
<dbReference type="Pfam" id="PF03009">
    <property type="entry name" value="GDPD"/>
    <property type="match status" value="1"/>
</dbReference>
<dbReference type="InterPro" id="IPR030395">
    <property type="entry name" value="GP_PDE_dom"/>
</dbReference>
<dbReference type="SUPFAM" id="SSF51695">
    <property type="entry name" value="PLC-like phosphodiesterases"/>
    <property type="match status" value="1"/>
</dbReference>
<dbReference type="HOGENOM" id="CLU_030006_3_3_2"/>
<reference evidence="2 3" key="1">
    <citation type="journal article" date="2007" name="Genome Biol.">
        <title>Genome analysis and genome-wide proteomics of Thermococcus gammatolerans, the most radioresistant organism known amongst the Archaea.</title>
        <authorList>
            <person name="Zivanovic Y."/>
            <person name="Armengaud J."/>
            <person name="Lagorce A."/>
            <person name="Leplat C."/>
            <person name="Guerin P."/>
            <person name="Dutertre M."/>
            <person name="Anthouard V."/>
            <person name="Forterre P."/>
            <person name="Wincker P."/>
            <person name="Confalonieri F."/>
        </authorList>
    </citation>
    <scope>NUCLEOTIDE SEQUENCE [LARGE SCALE GENOMIC DNA]</scope>
    <source>
        <strain evidence="3">DSM 15229 / JCM 11827 / EJ3</strain>
    </source>
</reference>
<organism evidence="2 3">
    <name type="scientific">Thermococcus gammatolerans (strain DSM 15229 / JCM 11827 / EJ3)</name>
    <dbReference type="NCBI Taxonomy" id="593117"/>
    <lineage>
        <taxon>Archaea</taxon>
        <taxon>Methanobacteriati</taxon>
        <taxon>Methanobacteriota</taxon>
        <taxon>Thermococci</taxon>
        <taxon>Thermococcales</taxon>
        <taxon>Thermococcaceae</taxon>
        <taxon>Thermococcus</taxon>
    </lineage>
</organism>
<keyword evidence="3" id="KW-1185">Reference proteome</keyword>
<dbReference type="AlphaFoldDB" id="C5A7I4"/>
<dbReference type="CDD" id="cd08568">
    <property type="entry name" value="GDPD_TmGDE_like"/>
    <property type="match status" value="1"/>
</dbReference>
<dbReference type="KEGG" id="tga:TGAM_1694"/>
<dbReference type="Gene3D" id="3.20.20.190">
    <property type="entry name" value="Phosphatidylinositol (PI) phosphodiesterase"/>
    <property type="match status" value="1"/>
</dbReference>
<dbReference type="GO" id="GO:0006629">
    <property type="term" value="P:lipid metabolic process"/>
    <property type="evidence" value="ECO:0007669"/>
    <property type="project" value="InterPro"/>
</dbReference>
<proteinExistence type="predicted"/>